<sequence length="421" mass="46998">MNASAAYGLFRVQRVRIMAVVLCLLLLTPLISGCWDVRYLDRIGVVFAIGVDDDPTGKHKLLLSVQVVLPQNVSGGSSRGSSAQGPAVITFRESADTMFEGLRHMGTMTSRRLYFSHTQLFVIGDAIARQGFWPLLDFVDRNPEVRTNIQMLVARGTRAEQLLKTTTLMEPIPVQQIHSMVETTQKSWPQSYKVTAQELIRDAVDDMKQSTMPSILLVGNKSSGNDSKNVEKIKPDVIPKLSTMAIFRSGELIGYLNQQQSLGLGWIMNKVNDTIVKVPCFDNDKSQGEVTIEIQSAVTKLSVRRSKKSAYPEIMISVKTKGIISEITCRDLNVIDETTFELFQAKGEKKITAEIEAAIKQIQGVFHTDTFGWSTVIYKGMPQTWKKLKPRWDDEFVHIPHQLKVDVKIGGTGLRGKSIVK</sequence>
<evidence type="ECO:0000256" key="3">
    <source>
        <dbReference type="ARBA" id="ARBA00022544"/>
    </source>
</evidence>
<keyword evidence="7" id="KW-0449">Lipoprotein</keyword>
<dbReference type="EMBL" id="JAHZIK010000284">
    <property type="protein sequence ID" value="MBW7454984.1"/>
    <property type="molecule type" value="Genomic_DNA"/>
</dbReference>
<accession>A0ABS7C257</accession>
<evidence type="ECO:0000256" key="7">
    <source>
        <dbReference type="ARBA" id="ARBA00023288"/>
    </source>
</evidence>
<evidence type="ECO:0000313" key="11">
    <source>
        <dbReference type="Proteomes" id="UP001519887"/>
    </source>
</evidence>
<dbReference type="InterPro" id="IPR057336">
    <property type="entry name" value="GerAC_N"/>
</dbReference>
<keyword evidence="4" id="KW-0732">Signal</keyword>
<feature type="domain" description="Spore germination GerAC-like C-terminal" evidence="8">
    <location>
        <begin position="244"/>
        <end position="413"/>
    </location>
</feature>
<dbReference type="InterPro" id="IPR038501">
    <property type="entry name" value="Spore_GerAC_C_sf"/>
</dbReference>
<dbReference type="RefSeq" id="WP_210039050.1">
    <property type="nucleotide sequence ID" value="NZ_JBHLVU010000043.1"/>
</dbReference>
<comment type="subcellular location">
    <subcellularLocation>
        <location evidence="1">Membrane</location>
        <topology evidence="1">Lipid-anchor</topology>
    </subcellularLocation>
</comment>
<dbReference type="Pfam" id="PF25198">
    <property type="entry name" value="Spore_GerAC_N"/>
    <property type="match status" value="1"/>
</dbReference>
<dbReference type="Gene3D" id="3.30.300.210">
    <property type="entry name" value="Nutrient germinant receptor protein C, domain 3"/>
    <property type="match status" value="1"/>
</dbReference>
<keyword evidence="6" id="KW-0564">Palmitate</keyword>
<comment type="caution">
    <text evidence="10">The sequence shown here is derived from an EMBL/GenBank/DDBJ whole genome shotgun (WGS) entry which is preliminary data.</text>
</comment>
<feature type="domain" description="Spore germination protein N-terminal" evidence="9">
    <location>
        <begin position="36"/>
        <end position="215"/>
    </location>
</feature>
<reference evidence="10 11" key="1">
    <citation type="submission" date="2021-07" db="EMBL/GenBank/DDBJ databases">
        <title>Paenibacillus radiodurans sp. nov., isolated from the southeastern edge of Tengger Desert.</title>
        <authorList>
            <person name="Zhang G."/>
        </authorList>
    </citation>
    <scope>NUCLEOTIDE SEQUENCE [LARGE SCALE GENOMIC DNA]</scope>
    <source>
        <strain evidence="10 11">CCM 7311</strain>
    </source>
</reference>
<evidence type="ECO:0000256" key="1">
    <source>
        <dbReference type="ARBA" id="ARBA00004635"/>
    </source>
</evidence>
<protein>
    <submittedName>
        <fullName evidence="10">Ger(X)C family spore germination protein</fullName>
    </submittedName>
</protein>
<dbReference type="Proteomes" id="UP001519887">
    <property type="component" value="Unassembled WGS sequence"/>
</dbReference>
<keyword evidence="3" id="KW-0309">Germination</keyword>
<gene>
    <name evidence="10" type="ORF">K0U00_13155</name>
</gene>
<dbReference type="Pfam" id="PF05504">
    <property type="entry name" value="Spore_GerAC"/>
    <property type="match status" value="1"/>
</dbReference>
<organism evidence="10 11">
    <name type="scientific">Paenibacillus sepulcri</name>
    <dbReference type="NCBI Taxonomy" id="359917"/>
    <lineage>
        <taxon>Bacteria</taxon>
        <taxon>Bacillati</taxon>
        <taxon>Bacillota</taxon>
        <taxon>Bacilli</taxon>
        <taxon>Bacillales</taxon>
        <taxon>Paenibacillaceae</taxon>
        <taxon>Paenibacillus</taxon>
    </lineage>
</organism>
<dbReference type="InterPro" id="IPR008844">
    <property type="entry name" value="Spore_GerAC-like"/>
</dbReference>
<comment type="similarity">
    <text evidence="2">Belongs to the GerABKC lipoprotein family.</text>
</comment>
<keyword evidence="11" id="KW-1185">Reference proteome</keyword>
<evidence type="ECO:0000259" key="8">
    <source>
        <dbReference type="Pfam" id="PF05504"/>
    </source>
</evidence>
<evidence type="ECO:0000259" key="9">
    <source>
        <dbReference type="Pfam" id="PF25198"/>
    </source>
</evidence>
<dbReference type="NCBIfam" id="TIGR02887">
    <property type="entry name" value="spore_ger_x_C"/>
    <property type="match status" value="1"/>
</dbReference>
<proteinExistence type="inferred from homology"/>
<dbReference type="PANTHER" id="PTHR35789">
    <property type="entry name" value="SPORE GERMINATION PROTEIN B3"/>
    <property type="match status" value="1"/>
</dbReference>
<evidence type="ECO:0000313" key="10">
    <source>
        <dbReference type="EMBL" id="MBW7454984.1"/>
    </source>
</evidence>
<evidence type="ECO:0000256" key="6">
    <source>
        <dbReference type="ARBA" id="ARBA00023139"/>
    </source>
</evidence>
<dbReference type="PANTHER" id="PTHR35789:SF1">
    <property type="entry name" value="SPORE GERMINATION PROTEIN B3"/>
    <property type="match status" value="1"/>
</dbReference>
<keyword evidence="5" id="KW-0472">Membrane</keyword>
<name>A0ABS7C257_9BACL</name>
<evidence type="ECO:0000256" key="2">
    <source>
        <dbReference type="ARBA" id="ARBA00007886"/>
    </source>
</evidence>
<dbReference type="InterPro" id="IPR046953">
    <property type="entry name" value="Spore_GerAC-like_C"/>
</dbReference>
<evidence type="ECO:0000256" key="5">
    <source>
        <dbReference type="ARBA" id="ARBA00023136"/>
    </source>
</evidence>
<evidence type="ECO:0000256" key="4">
    <source>
        <dbReference type="ARBA" id="ARBA00022729"/>
    </source>
</evidence>